<evidence type="ECO:0000313" key="4">
    <source>
        <dbReference type="Proteomes" id="UP000663940"/>
    </source>
</evidence>
<keyword evidence="4" id="KW-1185">Reference proteome</keyword>
<organism evidence="1 3">
    <name type="scientific">Mucilaginibacter rubeus</name>
    <dbReference type="NCBI Taxonomy" id="2027860"/>
    <lineage>
        <taxon>Bacteria</taxon>
        <taxon>Pseudomonadati</taxon>
        <taxon>Bacteroidota</taxon>
        <taxon>Sphingobacteriia</taxon>
        <taxon>Sphingobacteriales</taxon>
        <taxon>Sphingobacteriaceae</taxon>
        <taxon>Mucilaginibacter</taxon>
    </lineage>
</organism>
<gene>
    <name evidence="1" type="ORF">DIU31_024005</name>
    <name evidence="2" type="ORF">J3L21_03445</name>
</gene>
<protein>
    <submittedName>
        <fullName evidence="1">Uncharacterized protein</fullName>
    </submittedName>
</protein>
<sequence length="109" mass="13072">MNNLYPNTQNEPKPIVQLGALALGIYALNKLFSTGHDTVNYTLWHRRKLVYHGICYADRIEKRLDEHERNGLYFDEYDHDHAKPRENAAKLEKRLIQKDRPKYNYQHNY</sequence>
<accession>A0AAE6MKN6</accession>
<dbReference type="RefSeq" id="WP_112653394.1">
    <property type="nucleotide sequence ID" value="NZ_CP043451.1"/>
</dbReference>
<dbReference type="Proteomes" id="UP000663940">
    <property type="component" value="Chromosome"/>
</dbReference>
<name>A0AAE6MKN6_9SPHI</name>
<evidence type="ECO:0000313" key="3">
    <source>
        <dbReference type="Proteomes" id="UP000250557"/>
    </source>
</evidence>
<dbReference type="AlphaFoldDB" id="A0AAE6MKN6"/>
<reference evidence="2 4" key="2">
    <citation type="submission" date="2021-03" db="EMBL/GenBank/DDBJ databases">
        <title>Mucilaginibacter strains isolated from gold and copper mining confer multi heavy-metal resistance.</title>
        <authorList>
            <person name="Li Y."/>
        </authorList>
    </citation>
    <scope>NUCLEOTIDE SEQUENCE [LARGE SCALE GENOMIC DNA]</scope>
    <source>
        <strain evidence="2 4">P2-4</strain>
    </source>
</reference>
<proteinExistence type="predicted"/>
<dbReference type="EMBL" id="CP043451">
    <property type="protein sequence ID" value="QEM06427.1"/>
    <property type="molecule type" value="Genomic_DNA"/>
</dbReference>
<evidence type="ECO:0000313" key="1">
    <source>
        <dbReference type="EMBL" id="QEM06427.1"/>
    </source>
</evidence>
<dbReference type="Proteomes" id="UP000250557">
    <property type="component" value="Chromosome"/>
</dbReference>
<evidence type="ECO:0000313" key="2">
    <source>
        <dbReference type="EMBL" id="QTE51047.1"/>
    </source>
</evidence>
<dbReference type="EMBL" id="CP071880">
    <property type="protein sequence ID" value="QTE51047.1"/>
    <property type="molecule type" value="Genomic_DNA"/>
</dbReference>
<reference evidence="1 3" key="1">
    <citation type="submission" date="2019-08" db="EMBL/GenBank/DDBJ databases">
        <title>Comparative genome analysis confer to the adaptation heavy metal polluted environment.</title>
        <authorList>
            <person name="Li Y."/>
        </authorList>
    </citation>
    <scope>NUCLEOTIDE SEQUENCE [LARGE SCALE GENOMIC DNA]</scope>
    <source>
        <strain evidence="1 3">P2</strain>
    </source>
</reference>